<proteinExistence type="predicted"/>
<gene>
    <name evidence="2" type="ORF">APZ42_006177</name>
</gene>
<feature type="non-terminal residue" evidence="2">
    <location>
        <position position="1"/>
    </location>
</feature>
<evidence type="ECO:0000313" key="3">
    <source>
        <dbReference type="Proteomes" id="UP000076858"/>
    </source>
</evidence>
<organism evidence="2 3">
    <name type="scientific">Daphnia magna</name>
    <dbReference type="NCBI Taxonomy" id="35525"/>
    <lineage>
        <taxon>Eukaryota</taxon>
        <taxon>Metazoa</taxon>
        <taxon>Ecdysozoa</taxon>
        <taxon>Arthropoda</taxon>
        <taxon>Crustacea</taxon>
        <taxon>Branchiopoda</taxon>
        <taxon>Diplostraca</taxon>
        <taxon>Cladocera</taxon>
        <taxon>Anomopoda</taxon>
        <taxon>Daphniidae</taxon>
        <taxon>Daphnia</taxon>
    </lineage>
</organism>
<dbReference type="AlphaFoldDB" id="A0A164G1P8"/>
<protein>
    <recommendedName>
        <fullName evidence="1">DUF4789 domain-containing protein</fullName>
    </recommendedName>
</protein>
<comment type="caution">
    <text evidence="2">The sequence shown here is derived from an EMBL/GenBank/DDBJ whole genome shotgun (WGS) entry which is preliminary data.</text>
</comment>
<dbReference type="OrthoDB" id="6328618at2759"/>
<evidence type="ECO:0000259" key="1">
    <source>
        <dbReference type="Pfam" id="PF16033"/>
    </source>
</evidence>
<evidence type="ECO:0000313" key="2">
    <source>
        <dbReference type="EMBL" id="KZR98415.1"/>
    </source>
</evidence>
<dbReference type="EMBL" id="LRGB01017166">
    <property type="protein sequence ID" value="KZR98415.1"/>
    <property type="molecule type" value="Genomic_DNA"/>
</dbReference>
<dbReference type="Proteomes" id="UP000076858">
    <property type="component" value="Unassembled WGS sequence"/>
</dbReference>
<dbReference type="Pfam" id="PF16033">
    <property type="entry name" value="DUF4789"/>
    <property type="match status" value="1"/>
</dbReference>
<feature type="domain" description="DUF4789" evidence="1">
    <location>
        <begin position="7"/>
        <end position="49"/>
    </location>
</feature>
<accession>A0A164G1P8</accession>
<keyword evidence="3" id="KW-1185">Reference proteome</keyword>
<dbReference type="InterPro" id="IPR031993">
    <property type="entry name" value="DUF4789"/>
</dbReference>
<name>A0A164G1P8_9CRUS</name>
<reference evidence="2 3" key="1">
    <citation type="submission" date="2016-03" db="EMBL/GenBank/DDBJ databases">
        <title>EvidentialGene: Evidence-directed Construction of Genes on Genomes.</title>
        <authorList>
            <person name="Gilbert D.G."/>
            <person name="Choi J.-H."/>
            <person name="Mockaitis K."/>
            <person name="Colbourne J."/>
            <person name="Pfrender M."/>
        </authorList>
    </citation>
    <scope>NUCLEOTIDE SEQUENCE [LARGE SCALE GENOMIC DNA]</scope>
    <source>
        <strain evidence="2 3">Xinb3</strain>
        <tissue evidence="2">Complete organism</tissue>
    </source>
</reference>
<sequence>LSVEPDTNDYDTCRPSPCPVSKCNGRQIYWKSTLNSEGGCYKSFTRGPCRRSSYFLVEEYGTRRGRCVSQFGSSYESYVLPSRYPRMRNPYDMMYSNNAMSP</sequence>